<keyword evidence="10" id="KW-1185">Reference proteome</keyword>
<dbReference type="Proteomes" id="UP000515856">
    <property type="component" value="Chromosome"/>
</dbReference>
<dbReference type="InterPro" id="IPR003856">
    <property type="entry name" value="LPS_length_determ_N"/>
</dbReference>
<evidence type="ECO:0000256" key="3">
    <source>
        <dbReference type="ARBA" id="ARBA00022475"/>
    </source>
</evidence>
<protein>
    <recommendedName>
        <fullName evidence="8">Polysaccharide chain length determinant N-terminal domain-containing protein</fullName>
    </recommendedName>
</protein>
<evidence type="ECO:0000256" key="1">
    <source>
        <dbReference type="ARBA" id="ARBA00004651"/>
    </source>
</evidence>
<accession>A0A7G9GPB4</accession>
<proteinExistence type="inferred from homology"/>
<sequence length="250" mass="28332">MGIETSNEETTRDGEITIDLIGLLLRVKKFWWLIVIGMIVGTGISWLYTDKCVTPMYSASSMVYLRGSSTDPTASFQDIQVSTALTKDYELIFRSRPIMEKVIEDLDLPMTYKQLAARVEISNPSDTRILKVAIKDQDPELAKKIVNRIVVHGMDSAKEIDQKDPYLVEEAVKDLDIVSPNKKMNMMVGALAGCILMLGVIFIQYLLNDHIVTSEDVEKYLDLPVLCEIVESKSCNYDRKEGRMRHGFKK</sequence>
<dbReference type="GO" id="GO:0004713">
    <property type="term" value="F:protein tyrosine kinase activity"/>
    <property type="evidence" value="ECO:0007669"/>
    <property type="project" value="TreeGrafter"/>
</dbReference>
<keyword evidence="5 7" id="KW-1133">Transmembrane helix</keyword>
<evidence type="ECO:0000313" key="9">
    <source>
        <dbReference type="EMBL" id="QNM12646.1"/>
    </source>
</evidence>
<dbReference type="PANTHER" id="PTHR32309:SF13">
    <property type="entry name" value="FERRIC ENTEROBACTIN TRANSPORT PROTEIN FEPE"/>
    <property type="match status" value="1"/>
</dbReference>
<feature type="transmembrane region" description="Helical" evidence="7">
    <location>
        <begin position="30"/>
        <end position="48"/>
    </location>
</feature>
<evidence type="ECO:0000256" key="6">
    <source>
        <dbReference type="ARBA" id="ARBA00023136"/>
    </source>
</evidence>
<comment type="similarity">
    <text evidence="2">Belongs to the CpsC/CapA family.</text>
</comment>
<dbReference type="AlphaFoldDB" id="A0A7G9GPB4"/>
<dbReference type="InterPro" id="IPR050445">
    <property type="entry name" value="Bact_polysacc_biosynth/exp"/>
</dbReference>
<keyword evidence="6 7" id="KW-0472">Membrane</keyword>
<evidence type="ECO:0000256" key="7">
    <source>
        <dbReference type="SAM" id="Phobius"/>
    </source>
</evidence>
<evidence type="ECO:0000256" key="4">
    <source>
        <dbReference type="ARBA" id="ARBA00022692"/>
    </source>
</evidence>
<feature type="domain" description="Polysaccharide chain length determinant N-terminal" evidence="8">
    <location>
        <begin position="17"/>
        <end position="106"/>
    </location>
</feature>
<gene>
    <name evidence="9" type="ORF">H9Q80_01430</name>
</gene>
<keyword evidence="3" id="KW-1003">Cell membrane</keyword>
<evidence type="ECO:0000259" key="8">
    <source>
        <dbReference type="Pfam" id="PF02706"/>
    </source>
</evidence>
<dbReference type="RefSeq" id="WP_117536288.1">
    <property type="nucleotide sequence ID" value="NZ_CP060636.1"/>
</dbReference>
<dbReference type="PANTHER" id="PTHR32309">
    <property type="entry name" value="TYROSINE-PROTEIN KINASE"/>
    <property type="match status" value="1"/>
</dbReference>
<dbReference type="GO" id="GO:0005886">
    <property type="term" value="C:plasma membrane"/>
    <property type="evidence" value="ECO:0007669"/>
    <property type="project" value="UniProtKB-SubCell"/>
</dbReference>
<dbReference type="KEGG" id="ehn:H9Q80_01430"/>
<evidence type="ECO:0000313" key="10">
    <source>
        <dbReference type="Proteomes" id="UP000515856"/>
    </source>
</evidence>
<comment type="subcellular location">
    <subcellularLocation>
        <location evidence="1">Cell membrane</location>
        <topology evidence="1">Multi-pass membrane protein</topology>
    </subcellularLocation>
</comment>
<keyword evidence="4 7" id="KW-0812">Transmembrane</keyword>
<evidence type="ECO:0000256" key="2">
    <source>
        <dbReference type="ARBA" id="ARBA00006683"/>
    </source>
</evidence>
<feature type="transmembrane region" description="Helical" evidence="7">
    <location>
        <begin position="187"/>
        <end position="207"/>
    </location>
</feature>
<reference evidence="9 10" key="1">
    <citation type="submission" date="2020-08" db="EMBL/GenBank/DDBJ databases">
        <authorList>
            <person name="Liu C."/>
            <person name="Sun Q."/>
        </authorList>
    </citation>
    <scope>NUCLEOTIDE SEQUENCE [LARGE SCALE GENOMIC DNA]</scope>
    <source>
        <strain evidence="9 10">NSJ-61</strain>
    </source>
</reference>
<dbReference type="Pfam" id="PF02706">
    <property type="entry name" value="Wzz"/>
    <property type="match status" value="1"/>
</dbReference>
<name>A0A7G9GPB4_9FIRM</name>
<organism evidence="9 10">
    <name type="scientific">[Eubacterium] hominis</name>
    <dbReference type="NCBI Taxonomy" id="2764325"/>
    <lineage>
        <taxon>Bacteria</taxon>
        <taxon>Bacillati</taxon>
        <taxon>Bacillota</taxon>
        <taxon>Erysipelotrichia</taxon>
        <taxon>Erysipelotrichales</taxon>
        <taxon>Erysipelotrichaceae</taxon>
        <taxon>Amedibacillus</taxon>
    </lineage>
</organism>
<dbReference type="EMBL" id="CP060636">
    <property type="protein sequence ID" value="QNM12646.1"/>
    <property type="molecule type" value="Genomic_DNA"/>
</dbReference>
<evidence type="ECO:0000256" key="5">
    <source>
        <dbReference type="ARBA" id="ARBA00022989"/>
    </source>
</evidence>